<dbReference type="FunFam" id="1.10.287.70:FF:000033">
    <property type="entry name" value="Mucolipin 1"/>
    <property type="match status" value="1"/>
</dbReference>
<evidence type="ECO:0000256" key="14">
    <source>
        <dbReference type="SAM" id="Phobius"/>
    </source>
</evidence>
<dbReference type="Pfam" id="PF08016">
    <property type="entry name" value="PKD_channel"/>
    <property type="match status" value="1"/>
</dbReference>
<reference evidence="17" key="1">
    <citation type="submission" date="2020-10" db="EMBL/GenBank/DDBJ databases">
        <title>Catharus ustulatus (Swainson's thrush) genome, bCatUst1, primary haplotype v2.</title>
        <authorList>
            <person name="Delmore K."/>
            <person name="Vafadar M."/>
            <person name="Formenti G."/>
            <person name="Chow W."/>
            <person name="Pelan S."/>
            <person name="Howe K."/>
            <person name="Rhie A."/>
            <person name="Mountcastle J."/>
            <person name="Haase B."/>
            <person name="Fedrigo O."/>
            <person name="Jarvis E.D."/>
        </authorList>
    </citation>
    <scope>NUCLEOTIDE SEQUENCE [LARGE SCALE GENOMIC DNA]</scope>
</reference>
<feature type="transmembrane region" description="Helical" evidence="14">
    <location>
        <begin position="358"/>
        <end position="377"/>
    </location>
</feature>
<comment type="subcellular location">
    <subcellularLocation>
        <location evidence="2">Cell membrane</location>
        <topology evidence="2">Multi-pass membrane protein</topology>
    </subcellularLocation>
    <subcellularLocation>
        <location evidence="1">Endosome membrane</location>
        <topology evidence="1">Multi-pass membrane protein</topology>
    </subcellularLocation>
</comment>
<accession>A0A8C3UHD7</accession>
<feature type="transmembrane region" description="Helical" evidence="14">
    <location>
        <begin position="389"/>
        <end position="407"/>
    </location>
</feature>
<protein>
    <submittedName>
        <fullName evidence="17">Mucolipin 1</fullName>
    </submittedName>
</protein>
<dbReference type="PANTHER" id="PTHR12127:SF6">
    <property type="entry name" value="MUCOLIPIN-1"/>
    <property type="match status" value="1"/>
</dbReference>
<feature type="transmembrane region" description="Helical" evidence="14">
    <location>
        <begin position="495"/>
        <end position="516"/>
    </location>
</feature>
<dbReference type="Ensembl" id="ENSCUST00005013986.1">
    <property type="protein sequence ID" value="ENSCUSP00005013444.1"/>
    <property type="gene ID" value="ENSCUSG00005008202.1"/>
</dbReference>
<dbReference type="Pfam" id="PF21381">
    <property type="entry name" value="MCLN_ECD"/>
    <property type="match status" value="1"/>
</dbReference>
<dbReference type="GO" id="GO:0072345">
    <property type="term" value="F:NAADP-sensitive calcium-release channel activity"/>
    <property type="evidence" value="ECO:0007669"/>
    <property type="project" value="TreeGrafter"/>
</dbReference>
<keyword evidence="9 14" id="KW-0472">Membrane</keyword>
<evidence type="ECO:0000256" key="8">
    <source>
        <dbReference type="ARBA" id="ARBA00023065"/>
    </source>
</evidence>
<evidence type="ECO:0000256" key="6">
    <source>
        <dbReference type="ARBA" id="ARBA00022753"/>
    </source>
</evidence>
<evidence type="ECO:0000256" key="7">
    <source>
        <dbReference type="ARBA" id="ARBA00022989"/>
    </source>
</evidence>
<dbReference type="Proteomes" id="UP000694563">
    <property type="component" value="Chromosome 33"/>
</dbReference>
<keyword evidence="7 14" id="KW-1133">Transmembrane helix</keyword>
<dbReference type="GO" id="GO:0010008">
    <property type="term" value="C:endosome membrane"/>
    <property type="evidence" value="ECO:0007669"/>
    <property type="project" value="UniProtKB-SubCell"/>
</dbReference>
<dbReference type="InterPro" id="IPR039031">
    <property type="entry name" value="Mucolipin"/>
</dbReference>
<dbReference type="GO" id="GO:0005886">
    <property type="term" value="C:plasma membrane"/>
    <property type="evidence" value="ECO:0007669"/>
    <property type="project" value="UniProtKB-SubCell"/>
</dbReference>
<evidence type="ECO:0000256" key="2">
    <source>
        <dbReference type="ARBA" id="ARBA00004651"/>
    </source>
</evidence>
<gene>
    <name evidence="17" type="primary">MCOLN1</name>
</gene>
<evidence type="ECO:0000256" key="3">
    <source>
        <dbReference type="ARBA" id="ARBA00022448"/>
    </source>
</evidence>
<keyword evidence="8" id="KW-0406">Ion transport</keyword>
<evidence type="ECO:0000256" key="9">
    <source>
        <dbReference type="ARBA" id="ARBA00023136"/>
    </source>
</evidence>
<evidence type="ECO:0000313" key="18">
    <source>
        <dbReference type="Proteomes" id="UP000694563"/>
    </source>
</evidence>
<feature type="region of interest" description="Disordered" evidence="13">
    <location>
        <begin position="16"/>
        <end position="35"/>
    </location>
</feature>
<feature type="transmembrane region" description="Helical" evidence="14">
    <location>
        <begin position="307"/>
        <end position="329"/>
    </location>
</feature>
<sequence>MAVTAAVSAETERLLSRGPGYGTAEPAPVPVAEEEEEEELRRRLKYFFMSPCDKYRARGRRPVKLGLQLAKIVLVTVQLILFGLSNQLVVAFKEDNTVAFKHLFLKGYEDGSDDTQAIYTRGDLVEHLAFVIEKYLTVPNETLGRYAYGGRGGGPGGGPALRLCQRFFRRGDIDPGNDTFDIDPGVVSGGDTGVPGADPNPDPTECLEVQPGDPNPPVLDGTSNFTLQFHRLINVTVEFQLKAINIQTLLNHEIPDCYTFSVTVTFDNRAHSGRVRIRLDTHAAIRECHHPSLPGRGDNSLRLSFDILVTAVCSLSLVLCARSIARGLLLQRDFARFLRCHRALSLSLSDRLEFLNGWYLLLVTSDVLTVLGTVLKIGIEAKVTTGDTATGTGTVTLLVWVGVIRYLTFFQKYNILIVTLRVALPSVMRFCCCVAVIYLGYCFCGWIVLGPHHPKFRSLSMVSECLFSLVNGDDMFATFAALRPSGALVWLFSQLYLYSFSALFIYMVLSLFIALITGSYDTIKGDTPVSQLHAFIAQCRDSPKSGKFRRDSSASCSALCCCGRSANPSVWGILGLFG</sequence>
<evidence type="ECO:0000256" key="12">
    <source>
        <dbReference type="ARBA" id="ARBA00036634"/>
    </source>
</evidence>
<dbReference type="InterPro" id="IPR013122">
    <property type="entry name" value="PKD1_2_channel"/>
</dbReference>
<keyword evidence="18" id="KW-1185">Reference proteome</keyword>
<keyword evidence="6" id="KW-0967">Endosome</keyword>
<feature type="transmembrane region" description="Helical" evidence="14">
    <location>
        <begin position="427"/>
        <end position="449"/>
    </location>
</feature>
<feature type="domain" description="Polycystin cation channel PKD1/PKD2" evidence="15">
    <location>
        <begin position="392"/>
        <end position="523"/>
    </location>
</feature>
<reference evidence="17" key="3">
    <citation type="submission" date="2025-09" db="UniProtKB">
        <authorList>
            <consortium name="Ensembl"/>
        </authorList>
    </citation>
    <scope>IDENTIFICATION</scope>
</reference>
<evidence type="ECO:0000259" key="15">
    <source>
        <dbReference type="Pfam" id="PF08016"/>
    </source>
</evidence>
<name>A0A8C3UHD7_CATUS</name>
<evidence type="ECO:0000256" key="13">
    <source>
        <dbReference type="SAM" id="MobiDB-lite"/>
    </source>
</evidence>
<keyword evidence="10" id="KW-1015">Disulfide bond</keyword>
<evidence type="ECO:0000259" key="16">
    <source>
        <dbReference type="Pfam" id="PF21381"/>
    </source>
</evidence>
<reference evidence="17" key="2">
    <citation type="submission" date="2025-08" db="UniProtKB">
        <authorList>
            <consortium name="Ensembl"/>
        </authorList>
    </citation>
    <scope>IDENTIFICATION</scope>
</reference>
<keyword evidence="3" id="KW-0813">Transport</keyword>
<feature type="domain" description="Mucolipin extracytosolic" evidence="16">
    <location>
        <begin position="89"/>
        <end position="289"/>
    </location>
</feature>
<dbReference type="AlphaFoldDB" id="A0A8C3UHD7"/>
<comment type="catalytic activity">
    <reaction evidence="12">
        <text>Ca(2+)(in) = Ca(2+)(out)</text>
        <dbReference type="Rhea" id="RHEA:29671"/>
        <dbReference type="ChEBI" id="CHEBI:29108"/>
    </reaction>
</comment>
<proteinExistence type="predicted"/>
<evidence type="ECO:0000256" key="1">
    <source>
        <dbReference type="ARBA" id="ARBA00004337"/>
    </source>
</evidence>
<dbReference type="GO" id="GO:0005765">
    <property type="term" value="C:lysosomal membrane"/>
    <property type="evidence" value="ECO:0007669"/>
    <property type="project" value="TreeGrafter"/>
</dbReference>
<evidence type="ECO:0000256" key="10">
    <source>
        <dbReference type="ARBA" id="ARBA00023157"/>
    </source>
</evidence>
<evidence type="ECO:0000256" key="5">
    <source>
        <dbReference type="ARBA" id="ARBA00022692"/>
    </source>
</evidence>
<evidence type="ECO:0000256" key="4">
    <source>
        <dbReference type="ARBA" id="ARBA00022475"/>
    </source>
</evidence>
<evidence type="ECO:0000313" key="17">
    <source>
        <dbReference type="Ensembl" id="ENSCUSP00005013444.1"/>
    </source>
</evidence>
<evidence type="ECO:0000256" key="11">
    <source>
        <dbReference type="ARBA" id="ARBA00023303"/>
    </source>
</evidence>
<organism evidence="17 18">
    <name type="scientific">Catharus ustulatus</name>
    <name type="common">Russet-backed thrush</name>
    <name type="synonym">Hylocichla ustulatus</name>
    <dbReference type="NCBI Taxonomy" id="91951"/>
    <lineage>
        <taxon>Eukaryota</taxon>
        <taxon>Metazoa</taxon>
        <taxon>Chordata</taxon>
        <taxon>Craniata</taxon>
        <taxon>Vertebrata</taxon>
        <taxon>Euteleostomi</taxon>
        <taxon>Archelosauria</taxon>
        <taxon>Archosauria</taxon>
        <taxon>Dinosauria</taxon>
        <taxon>Saurischia</taxon>
        <taxon>Theropoda</taxon>
        <taxon>Coelurosauria</taxon>
        <taxon>Aves</taxon>
        <taxon>Neognathae</taxon>
        <taxon>Neoaves</taxon>
        <taxon>Telluraves</taxon>
        <taxon>Australaves</taxon>
        <taxon>Passeriformes</taxon>
        <taxon>Turdidae</taxon>
        <taxon>Catharus</taxon>
    </lineage>
</organism>
<keyword evidence="5 14" id="KW-0812">Transmembrane</keyword>
<dbReference type="PANTHER" id="PTHR12127">
    <property type="entry name" value="MUCOLIPIN"/>
    <property type="match status" value="1"/>
</dbReference>
<dbReference type="InterPro" id="IPR049134">
    <property type="entry name" value="MCLN_ECD"/>
</dbReference>
<feature type="region of interest" description="Disordered" evidence="13">
    <location>
        <begin position="179"/>
        <end position="203"/>
    </location>
</feature>
<keyword evidence="4" id="KW-1003">Cell membrane</keyword>
<keyword evidence="11" id="KW-0407">Ion channel</keyword>